<dbReference type="InterPro" id="IPR029063">
    <property type="entry name" value="SAM-dependent_MTases_sf"/>
</dbReference>
<dbReference type="PANTHER" id="PTHR43591">
    <property type="entry name" value="METHYLTRANSFERASE"/>
    <property type="match status" value="1"/>
</dbReference>
<dbReference type="InterPro" id="IPR041698">
    <property type="entry name" value="Methyltransf_25"/>
</dbReference>
<evidence type="ECO:0000313" key="3">
    <source>
        <dbReference type="Proteomes" id="UP000566819"/>
    </source>
</evidence>
<evidence type="ECO:0000259" key="1">
    <source>
        <dbReference type="Pfam" id="PF13649"/>
    </source>
</evidence>
<evidence type="ECO:0000313" key="2">
    <source>
        <dbReference type="EMBL" id="KAF4626066.1"/>
    </source>
</evidence>
<feature type="domain" description="Methyltransferase" evidence="1">
    <location>
        <begin position="44"/>
        <end position="148"/>
    </location>
</feature>
<sequence>MATASKTQYENFAPKYSSLETTPYYRLEAQLIQTALGDCTNLNVLDLGGGSGLHARDALQAGAAKVDVVDISPAMMKIGQDIEKQLGREGKISWHIADVSRPLSSLDLLEPPGSYDVVMANWVIDHAATLDDLKGIWKNVALYLKPKGGRFLGIRVCGKGLRAEYMKVGRYGVKFKDIEEIPGGVRYQVGFSTEQDLVEFEATTMEESSALIDDVPRGLGIGDLKVVPSEDMDIVKGDREFWKEFLEEPFFVVVTGRKG</sequence>
<dbReference type="OrthoDB" id="3647at2759"/>
<reference evidence="2 3" key="1">
    <citation type="submission" date="2020-03" db="EMBL/GenBank/DDBJ databases">
        <title>Draft Genome Sequence of Cudoniella acicularis.</title>
        <authorList>
            <person name="Buettner E."/>
            <person name="Kellner H."/>
        </authorList>
    </citation>
    <scope>NUCLEOTIDE SEQUENCE [LARGE SCALE GENOMIC DNA]</scope>
    <source>
        <strain evidence="2 3">DSM 108380</strain>
    </source>
</reference>
<dbReference type="EMBL" id="JAAMPI010001234">
    <property type="protein sequence ID" value="KAF4626066.1"/>
    <property type="molecule type" value="Genomic_DNA"/>
</dbReference>
<name>A0A8H4VXC9_9HELO</name>
<dbReference type="Proteomes" id="UP000566819">
    <property type="component" value="Unassembled WGS sequence"/>
</dbReference>
<dbReference type="AlphaFoldDB" id="A0A8H4VXC9"/>
<dbReference type="Pfam" id="PF13649">
    <property type="entry name" value="Methyltransf_25"/>
    <property type="match status" value="1"/>
</dbReference>
<gene>
    <name evidence="2" type="ORF">G7Y89_g12096</name>
</gene>
<organism evidence="2 3">
    <name type="scientific">Cudoniella acicularis</name>
    <dbReference type="NCBI Taxonomy" id="354080"/>
    <lineage>
        <taxon>Eukaryota</taxon>
        <taxon>Fungi</taxon>
        <taxon>Dikarya</taxon>
        <taxon>Ascomycota</taxon>
        <taxon>Pezizomycotina</taxon>
        <taxon>Leotiomycetes</taxon>
        <taxon>Helotiales</taxon>
        <taxon>Tricladiaceae</taxon>
        <taxon>Cudoniella</taxon>
    </lineage>
</organism>
<dbReference type="Gene3D" id="3.40.50.150">
    <property type="entry name" value="Vaccinia Virus protein VP39"/>
    <property type="match status" value="1"/>
</dbReference>
<protein>
    <recommendedName>
        <fullName evidence="1">Methyltransferase domain-containing protein</fullName>
    </recommendedName>
</protein>
<comment type="caution">
    <text evidence="2">The sequence shown here is derived from an EMBL/GenBank/DDBJ whole genome shotgun (WGS) entry which is preliminary data.</text>
</comment>
<dbReference type="CDD" id="cd02440">
    <property type="entry name" value="AdoMet_MTases"/>
    <property type="match status" value="1"/>
</dbReference>
<accession>A0A8H4VXC9</accession>
<keyword evidence="3" id="KW-1185">Reference proteome</keyword>
<dbReference type="SUPFAM" id="SSF53335">
    <property type="entry name" value="S-adenosyl-L-methionine-dependent methyltransferases"/>
    <property type="match status" value="1"/>
</dbReference>
<proteinExistence type="predicted"/>